<feature type="compositionally biased region" description="Basic and acidic residues" evidence="11">
    <location>
        <begin position="9"/>
        <end position="34"/>
    </location>
</feature>
<proteinExistence type="inferred from homology"/>
<dbReference type="InterPro" id="IPR004881">
    <property type="entry name" value="Ribosome_biogen_GTPase_RsgA"/>
</dbReference>
<dbReference type="PANTHER" id="PTHR32120:SF10">
    <property type="entry name" value="SMALL RIBOSOMAL SUBUNIT BIOGENESIS GTPASE RSGA"/>
    <property type="match status" value="1"/>
</dbReference>
<dbReference type="Gene3D" id="2.40.50.140">
    <property type="entry name" value="Nucleic acid-binding proteins"/>
    <property type="match status" value="1"/>
</dbReference>
<dbReference type="GO" id="GO:0005737">
    <property type="term" value="C:cytoplasm"/>
    <property type="evidence" value="ECO:0007669"/>
    <property type="project" value="UniProtKB-SubCell"/>
</dbReference>
<dbReference type="Proteomes" id="UP000049828">
    <property type="component" value="Unassembled WGS sequence"/>
</dbReference>
<evidence type="ECO:0000313" key="14">
    <source>
        <dbReference type="EMBL" id="CRL42057.1"/>
    </source>
</evidence>
<evidence type="ECO:0000256" key="7">
    <source>
        <dbReference type="ARBA" id="ARBA00022833"/>
    </source>
</evidence>
<dbReference type="CDD" id="cd01854">
    <property type="entry name" value="YjeQ_EngC"/>
    <property type="match status" value="1"/>
</dbReference>
<reference evidence="15" key="1">
    <citation type="submission" date="2015-05" db="EMBL/GenBank/DDBJ databases">
        <authorList>
            <consortium name="Pathogen Informatics"/>
        </authorList>
    </citation>
    <scope>NUCLEOTIDE SEQUENCE [LARGE SCALE GENOMIC DNA]</scope>
    <source>
        <strain evidence="15">L1-83</strain>
    </source>
</reference>
<keyword evidence="3 10" id="KW-0479">Metal-binding</keyword>
<keyword evidence="6 10" id="KW-0378">Hydrolase</keyword>
<dbReference type="PANTHER" id="PTHR32120">
    <property type="entry name" value="SMALL RIBOSOMAL SUBUNIT BIOGENESIS GTPASE RSGA"/>
    <property type="match status" value="1"/>
</dbReference>
<evidence type="ECO:0000256" key="5">
    <source>
        <dbReference type="ARBA" id="ARBA00022741"/>
    </source>
</evidence>
<keyword evidence="7 10" id="KW-0862">Zinc</keyword>
<feature type="region of interest" description="Disordered" evidence="11">
    <location>
        <begin position="1"/>
        <end position="34"/>
    </location>
</feature>
<evidence type="ECO:0000256" key="11">
    <source>
        <dbReference type="SAM" id="MobiDB-lite"/>
    </source>
</evidence>
<comment type="subunit">
    <text evidence="10">Monomer. Associates with 30S ribosomal subunit, binds 16S rRNA.</text>
</comment>
<evidence type="ECO:0000259" key="12">
    <source>
        <dbReference type="PROSITE" id="PS50936"/>
    </source>
</evidence>
<comment type="similarity">
    <text evidence="10">Belongs to the TRAFAC class YlqF/YawG GTPase family. RsgA subfamily.</text>
</comment>
<dbReference type="Pfam" id="PF16745">
    <property type="entry name" value="RsgA_N"/>
    <property type="match status" value="1"/>
</dbReference>
<keyword evidence="8 10" id="KW-0694">RNA-binding</keyword>
<keyword evidence="2 10" id="KW-0690">Ribosome biogenesis</keyword>
<evidence type="ECO:0000259" key="13">
    <source>
        <dbReference type="PROSITE" id="PS51721"/>
    </source>
</evidence>
<protein>
    <recommendedName>
        <fullName evidence="10">Small ribosomal subunit biogenesis GTPase RsgA</fullName>
        <ecNumber evidence="10">3.6.1.-</ecNumber>
    </recommendedName>
</protein>
<dbReference type="GO" id="GO:0042274">
    <property type="term" value="P:ribosomal small subunit biogenesis"/>
    <property type="evidence" value="ECO:0007669"/>
    <property type="project" value="UniProtKB-UniRule"/>
</dbReference>
<dbReference type="GO" id="GO:0005525">
    <property type="term" value="F:GTP binding"/>
    <property type="evidence" value="ECO:0007669"/>
    <property type="project" value="UniProtKB-UniRule"/>
</dbReference>
<dbReference type="InterPro" id="IPR012340">
    <property type="entry name" value="NA-bd_OB-fold"/>
</dbReference>
<dbReference type="PROSITE" id="PS50936">
    <property type="entry name" value="ENGC_GTPASE"/>
    <property type="match status" value="1"/>
</dbReference>
<feature type="binding site" evidence="10">
    <location>
        <begin position="216"/>
        <end position="224"/>
    </location>
    <ligand>
        <name>GTP</name>
        <dbReference type="ChEBI" id="CHEBI:37565"/>
    </ligand>
</feature>
<dbReference type="PROSITE" id="PS51721">
    <property type="entry name" value="G_CP"/>
    <property type="match status" value="1"/>
</dbReference>
<dbReference type="SUPFAM" id="SSF50249">
    <property type="entry name" value="Nucleic acid-binding proteins"/>
    <property type="match status" value="1"/>
</dbReference>
<evidence type="ECO:0000313" key="15">
    <source>
        <dbReference type="Proteomes" id="UP000049828"/>
    </source>
</evidence>
<dbReference type="NCBIfam" id="TIGR00157">
    <property type="entry name" value="ribosome small subunit-dependent GTPase A"/>
    <property type="match status" value="1"/>
</dbReference>
<dbReference type="GO" id="GO:0019843">
    <property type="term" value="F:rRNA binding"/>
    <property type="evidence" value="ECO:0007669"/>
    <property type="project" value="UniProtKB-KW"/>
</dbReference>
<feature type="binding site" evidence="10">
    <location>
        <position position="302"/>
    </location>
    <ligand>
        <name>Zn(2+)</name>
        <dbReference type="ChEBI" id="CHEBI:29105"/>
    </ligand>
</feature>
<evidence type="ECO:0000256" key="10">
    <source>
        <dbReference type="HAMAP-Rule" id="MF_01820"/>
    </source>
</evidence>
<dbReference type="InterPro" id="IPR030378">
    <property type="entry name" value="G_CP_dom"/>
</dbReference>
<evidence type="ECO:0000256" key="2">
    <source>
        <dbReference type="ARBA" id="ARBA00022517"/>
    </source>
</evidence>
<accession>A0A0M6WZD9</accession>
<dbReference type="EMBL" id="CVRS01000098">
    <property type="protein sequence ID" value="CRL42057.1"/>
    <property type="molecule type" value="Genomic_DNA"/>
</dbReference>
<feature type="binding site" evidence="10">
    <location>
        <position position="297"/>
    </location>
    <ligand>
        <name>Zn(2+)</name>
        <dbReference type="ChEBI" id="CHEBI:29105"/>
    </ligand>
</feature>
<dbReference type="EC" id="3.6.1.-" evidence="10"/>
<dbReference type="InterPro" id="IPR031944">
    <property type="entry name" value="RsgA_N"/>
</dbReference>
<comment type="cofactor">
    <cofactor evidence="10">
        <name>Zn(2+)</name>
        <dbReference type="ChEBI" id="CHEBI:29105"/>
    </cofactor>
    <text evidence="10">Binds 1 zinc ion per subunit.</text>
</comment>
<dbReference type="GO" id="GO:0046872">
    <property type="term" value="F:metal ion binding"/>
    <property type="evidence" value="ECO:0007669"/>
    <property type="project" value="UniProtKB-KW"/>
</dbReference>
<dbReference type="AlphaFoldDB" id="A0A0M6WZD9"/>
<evidence type="ECO:0000256" key="4">
    <source>
        <dbReference type="ARBA" id="ARBA00022730"/>
    </source>
</evidence>
<keyword evidence="15" id="KW-1185">Reference proteome</keyword>
<dbReference type="InterPro" id="IPR010914">
    <property type="entry name" value="RsgA_GTPase_dom"/>
</dbReference>
<evidence type="ECO:0000256" key="8">
    <source>
        <dbReference type="ARBA" id="ARBA00022884"/>
    </source>
</evidence>
<gene>
    <name evidence="10" type="primary">rsgA</name>
    <name evidence="14" type="ORF">RIL183_30671</name>
</gene>
<dbReference type="Pfam" id="PF03193">
    <property type="entry name" value="RsgA_GTPase"/>
    <property type="match status" value="1"/>
</dbReference>
<dbReference type="GO" id="GO:0003924">
    <property type="term" value="F:GTPase activity"/>
    <property type="evidence" value="ECO:0007669"/>
    <property type="project" value="UniProtKB-UniRule"/>
</dbReference>
<evidence type="ECO:0000256" key="3">
    <source>
        <dbReference type="ARBA" id="ARBA00022723"/>
    </source>
</evidence>
<feature type="binding site" evidence="10">
    <location>
        <begin position="164"/>
        <end position="167"/>
    </location>
    <ligand>
        <name>GTP</name>
        <dbReference type="ChEBI" id="CHEBI:37565"/>
    </ligand>
</feature>
<organism evidence="14 15">
    <name type="scientific">Roseburia inulinivorans</name>
    <dbReference type="NCBI Taxonomy" id="360807"/>
    <lineage>
        <taxon>Bacteria</taxon>
        <taxon>Bacillati</taxon>
        <taxon>Bacillota</taxon>
        <taxon>Clostridia</taxon>
        <taxon>Lachnospirales</taxon>
        <taxon>Lachnospiraceae</taxon>
        <taxon>Roseburia</taxon>
    </lineage>
</organism>
<dbReference type="Gene3D" id="1.10.40.50">
    <property type="entry name" value="Probable gtpase engc, domain 3"/>
    <property type="match status" value="1"/>
</dbReference>
<feature type="domain" description="EngC GTPase" evidence="12">
    <location>
        <begin position="125"/>
        <end position="272"/>
    </location>
</feature>
<keyword evidence="1 10" id="KW-0963">Cytoplasm</keyword>
<feature type="binding site" evidence="10">
    <location>
        <position position="304"/>
    </location>
    <ligand>
        <name>Zn(2+)</name>
        <dbReference type="ChEBI" id="CHEBI:29105"/>
    </ligand>
</feature>
<keyword evidence="9 10" id="KW-0342">GTP-binding</keyword>
<dbReference type="SUPFAM" id="SSF52540">
    <property type="entry name" value="P-loop containing nucleoside triphosphate hydrolases"/>
    <property type="match status" value="1"/>
</dbReference>
<comment type="subcellular location">
    <subcellularLocation>
        <location evidence="10">Cytoplasm</location>
    </subcellularLocation>
</comment>
<feature type="binding site" evidence="10">
    <location>
        <position position="310"/>
    </location>
    <ligand>
        <name>Zn(2+)</name>
        <dbReference type="ChEBI" id="CHEBI:29105"/>
    </ligand>
</feature>
<evidence type="ECO:0000256" key="9">
    <source>
        <dbReference type="ARBA" id="ARBA00023134"/>
    </source>
</evidence>
<dbReference type="HAMAP" id="MF_01820">
    <property type="entry name" value="GTPase_RsgA"/>
    <property type="match status" value="1"/>
</dbReference>
<dbReference type="OrthoDB" id="9809485at2"/>
<evidence type="ECO:0000256" key="1">
    <source>
        <dbReference type="ARBA" id="ARBA00022490"/>
    </source>
</evidence>
<dbReference type="Gene3D" id="3.40.50.300">
    <property type="entry name" value="P-loop containing nucleotide triphosphate hydrolases"/>
    <property type="match status" value="1"/>
</dbReference>
<comment type="function">
    <text evidence="10">One of several proteins that assist in the late maturation steps of the functional core of the 30S ribosomal subunit. Helps release RbfA from mature subunits. May play a role in the assembly of ribosomal proteins into the subunit. Circularly permuted GTPase that catalyzes slow GTP hydrolysis, GTPase activity is stimulated by the 30S ribosomal subunit.</text>
</comment>
<keyword evidence="4 10" id="KW-0699">rRNA-binding</keyword>
<name>A0A0M6WZD9_9FIRM</name>
<dbReference type="RefSeq" id="WP_055040234.1">
    <property type="nucleotide sequence ID" value="NZ_CVRS01000098.1"/>
</dbReference>
<feature type="domain" description="CP-type G" evidence="13">
    <location>
        <begin position="116"/>
        <end position="274"/>
    </location>
</feature>
<dbReference type="InterPro" id="IPR027417">
    <property type="entry name" value="P-loop_NTPase"/>
</dbReference>
<keyword evidence="5 10" id="KW-0547">Nucleotide-binding</keyword>
<evidence type="ECO:0000256" key="6">
    <source>
        <dbReference type="ARBA" id="ARBA00022801"/>
    </source>
</evidence>
<sequence length="356" mass="39966">MSKTSQSKKYADPTTENRKIESGKAENNRTEKNKTGKKEYFGTVCEIQRNSYNILVENKTIHAKLKGNFFRENEEFPVVGDNVAFLPNENGDSLITSVCERKSVLKRPYAADHSMDNGKEQVMVANVDYVFIVSSLNDNYNFNRIARYVSMTLQGNAIPVVILTKADLCSNPGRYASEIENLSEQVKVHCVSALYGIGMDELNKYLQPGKTIAILGSSGVGKSTLVNALVQEDVMKTSEIRESDAKGRHTTTHRQMIVLLNGARIIDTPGMRELGMCDMDQGIDDTFSDIAELEACCKFSDCRHETEPGCAIRAAIADGTLAQDRYELYRSLHEESRHAAKMKDISKWRKQLKKRR</sequence>